<reference evidence="1 2" key="1">
    <citation type="journal article" date="2016" name="G3 (Bethesda)">
        <title>First Draft Assembly and Annotation of the Genome of a California Endemic Oak Quercus lobata Nee (Fagaceae).</title>
        <authorList>
            <person name="Sork V.L."/>
            <person name="Fitz-Gibbon S.T."/>
            <person name="Puiu D."/>
            <person name="Crepeau M."/>
            <person name="Gugger P.F."/>
            <person name="Sherman R."/>
            <person name="Stevens K."/>
            <person name="Langley C.H."/>
            <person name="Pellegrini M."/>
            <person name="Salzberg S.L."/>
        </authorList>
    </citation>
    <scope>NUCLEOTIDE SEQUENCE [LARGE SCALE GENOMIC DNA]</scope>
    <source>
        <strain evidence="1 2">cv. SW786</strain>
    </source>
</reference>
<keyword evidence="2" id="KW-1185">Reference proteome</keyword>
<evidence type="ECO:0000313" key="1">
    <source>
        <dbReference type="EnsemblPlants" id="QL08p029218:mrna:CDS:1"/>
    </source>
</evidence>
<dbReference type="OMA" id="EYSAANC"/>
<proteinExistence type="predicted"/>
<evidence type="ECO:0000313" key="2">
    <source>
        <dbReference type="Proteomes" id="UP000594261"/>
    </source>
</evidence>
<dbReference type="EMBL" id="LRBV02000008">
    <property type="status" value="NOT_ANNOTATED_CDS"/>
    <property type="molecule type" value="Genomic_DNA"/>
</dbReference>
<accession>A0A7N2MBC8</accession>
<dbReference type="AlphaFoldDB" id="A0A7N2MBC8"/>
<evidence type="ECO:0008006" key="3">
    <source>
        <dbReference type="Google" id="ProtNLM"/>
    </source>
</evidence>
<name>A0A7N2MBC8_QUELO</name>
<dbReference type="Proteomes" id="UP000594261">
    <property type="component" value="Chromosome 8"/>
</dbReference>
<dbReference type="InParanoid" id="A0A7N2MBC8"/>
<reference evidence="1" key="2">
    <citation type="submission" date="2021-01" db="UniProtKB">
        <authorList>
            <consortium name="EnsemblPlants"/>
        </authorList>
    </citation>
    <scope>IDENTIFICATION</scope>
</reference>
<organism evidence="1 2">
    <name type="scientific">Quercus lobata</name>
    <name type="common">Valley oak</name>
    <dbReference type="NCBI Taxonomy" id="97700"/>
    <lineage>
        <taxon>Eukaryota</taxon>
        <taxon>Viridiplantae</taxon>
        <taxon>Streptophyta</taxon>
        <taxon>Embryophyta</taxon>
        <taxon>Tracheophyta</taxon>
        <taxon>Spermatophyta</taxon>
        <taxon>Magnoliopsida</taxon>
        <taxon>eudicotyledons</taxon>
        <taxon>Gunneridae</taxon>
        <taxon>Pentapetalae</taxon>
        <taxon>rosids</taxon>
        <taxon>fabids</taxon>
        <taxon>Fagales</taxon>
        <taxon>Fagaceae</taxon>
        <taxon>Quercus</taxon>
    </lineage>
</organism>
<sequence>MSDSYDEDKVAMVVTIAWSIWFNRNEVRHRGSKKSGVALVQWTTQYLEEYSAANCLPVMTPMIQVVGWSPPPMLRCKINVDGAIFKAHEAVGVGNLIRDSHGQVVAALSKKINARL</sequence>
<dbReference type="EnsemblPlants" id="QL08p029218:mrna">
    <property type="protein sequence ID" value="QL08p029218:mrna:CDS:1"/>
    <property type="gene ID" value="QL08p029218"/>
</dbReference>
<protein>
    <recommendedName>
        <fullName evidence="3">RNase H type-1 domain-containing protein</fullName>
    </recommendedName>
</protein>
<dbReference type="Gramene" id="QL08p029218:mrna">
    <property type="protein sequence ID" value="QL08p029218:mrna:CDS:1"/>
    <property type="gene ID" value="QL08p029218"/>
</dbReference>